<dbReference type="InterPro" id="IPR001309">
    <property type="entry name" value="Pept_C14_p20"/>
</dbReference>
<accession>A0A2G8T816</accession>
<dbReference type="PANTHER" id="PTHR22576">
    <property type="entry name" value="MUCOSA ASSOCIATED LYMPHOID TISSUE LYMPHOMA TRANSLOCATION PROTEIN 1/PARACASPASE"/>
    <property type="match status" value="1"/>
</dbReference>
<dbReference type="AlphaFoldDB" id="A0A2G8T816"/>
<dbReference type="Proteomes" id="UP000230390">
    <property type="component" value="Unassembled WGS sequence"/>
</dbReference>
<feature type="domain" description="Caspase family p20" evidence="3">
    <location>
        <begin position="24"/>
        <end position="155"/>
    </location>
</feature>
<dbReference type="PANTHER" id="PTHR22576:SF37">
    <property type="entry name" value="MUCOSA-ASSOCIATED LYMPHOID TISSUE LYMPHOMA TRANSLOCATION PROTEIN 1"/>
    <property type="match status" value="1"/>
</dbReference>
<keyword evidence="1" id="KW-0175">Coiled coil</keyword>
<dbReference type="EMBL" id="PDOC01000032">
    <property type="protein sequence ID" value="PIL42206.1"/>
    <property type="molecule type" value="Genomic_DNA"/>
</dbReference>
<dbReference type="PROSITE" id="PS50208">
    <property type="entry name" value="CASPASE_P20"/>
    <property type="match status" value="1"/>
</dbReference>
<proteinExistence type="predicted"/>
<evidence type="ECO:0000313" key="4">
    <source>
        <dbReference type="EMBL" id="PIL42206.1"/>
    </source>
</evidence>
<protein>
    <recommendedName>
        <fullName evidence="3">Caspase family p20 domain-containing protein</fullName>
    </recommendedName>
</protein>
<name>A0A2G8T816_9BURK</name>
<keyword evidence="5" id="KW-1185">Reference proteome</keyword>
<evidence type="ECO:0000256" key="2">
    <source>
        <dbReference type="SAM" id="SignalP"/>
    </source>
</evidence>
<keyword evidence="2" id="KW-0732">Signal</keyword>
<organism evidence="4 5">
    <name type="scientific">Massilia eurypsychrophila</name>
    <dbReference type="NCBI Taxonomy" id="1485217"/>
    <lineage>
        <taxon>Bacteria</taxon>
        <taxon>Pseudomonadati</taxon>
        <taxon>Pseudomonadota</taxon>
        <taxon>Betaproteobacteria</taxon>
        <taxon>Burkholderiales</taxon>
        <taxon>Oxalobacteraceae</taxon>
        <taxon>Telluria group</taxon>
        <taxon>Massilia</taxon>
    </lineage>
</organism>
<feature type="chain" id="PRO_5013546762" description="Caspase family p20 domain-containing protein" evidence="2">
    <location>
        <begin position="23"/>
        <end position="403"/>
    </location>
</feature>
<dbReference type="SUPFAM" id="SSF52129">
    <property type="entry name" value="Caspase-like"/>
    <property type="match status" value="1"/>
</dbReference>
<dbReference type="OrthoDB" id="9768004at2"/>
<dbReference type="InterPro" id="IPR052039">
    <property type="entry name" value="Caspase-related_regulators"/>
</dbReference>
<evidence type="ECO:0000256" key="1">
    <source>
        <dbReference type="SAM" id="Coils"/>
    </source>
</evidence>
<evidence type="ECO:0000259" key="3">
    <source>
        <dbReference type="PROSITE" id="PS50208"/>
    </source>
</evidence>
<dbReference type="Pfam" id="PF00656">
    <property type="entry name" value="Peptidase_C14"/>
    <property type="match status" value="1"/>
</dbReference>
<dbReference type="InterPro" id="IPR029030">
    <property type="entry name" value="Caspase-like_dom_sf"/>
</dbReference>
<feature type="coiled-coil region" evidence="1">
    <location>
        <begin position="266"/>
        <end position="310"/>
    </location>
</feature>
<sequence length="403" mass="43676">MKLIGRVILAMLMMLSAVGSGAAEKKLALVVGNATYVNALPLDNTVNDANDVCAALRKLDFEVLCKTNLATKREFKDAIFEFSGRINDQTIALFYYAGHGVQIDGLNYLVPTAAAMRTKSDIEDESVQINYLMNELDGRRAALNIFVLDACRNNPFINPIRGYAPALGLASQLYAPSNSIIAMSTGLGQLSLDGTGRNGTFTKNLLKFLPTPRQPIEDMFKAASGGTSVEARSLGHRQDPQVTTSYAGKFCLAGCSDNRLANDAELNAKAAQLDKLQAAIAQTRAKHDELAEQTAALLKKQAELDKLRSSVEQAQSGKGRDSVQQKNAVASVNAELSASTAKLAEMESMKAALLQKQLELSKILDTLAVQQAGIDDRNKEIRMRKLEVPAEDKKKQLNILPVF</sequence>
<comment type="caution">
    <text evidence="4">The sequence shown here is derived from an EMBL/GenBank/DDBJ whole genome shotgun (WGS) entry which is preliminary data.</text>
</comment>
<reference evidence="4 5" key="1">
    <citation type="submission" date="2017-10" db="EMBL/GenBank/DDBJ databases">
        <title>Massilia psychrophilum sp. nov., a novel purple-pigmented bacterium isolated from Tianshan glacier, Xinjiang Municipality, China.</title>
        <authorList>
            <person name="Wang H."/>
        </authorList>
    </citation>
    <scope>NUCLEOTIDE SEQUENCE [LARGE SCALE GENOMIC DNA]</scope>
    <source>
        <strain evidence="4 5">JCM 30074</strain>
    </source>
</reference>
<dbReference type="InterPro" id="IPR011600">
    <property type="entry name" value="Pept_C14_caspase"/>
</dbReference>
<feature type="signal peptide" evidence="2">
    <location>
        <begin position="1"/>
        <end position="22"/>
    </location>
</feature>
<evidence type="ECO:0000313" key="5">
    <source>
        <dbReference type="Proteomes" id="UP000230390"/>
    </source>
</evidence>
<gene>
    <name evidence="4" type="ORF">CR105_25380</name>
</gene>
<dbReference type="GO" id="GO:0006508">
    <property type="term" value="P:proteolysis"/>
    <property type="evidence" value="ECO:0007669"/>
    <property type="project" value="InterPro"/>
</dbReference>
<dbReference type="GO" id="GO:0004197">
    <property type="term" value="F:cysteine-type endopeptidase activity"/>
    <property type="evidence" value="ECO:0007669"/>
    <property type="project" value="InterPro"/>
</dbReference>
<dbReference type="RefSeq" id="WP_099793468.1">
    <property type="nucleotide sequence ID" value="NZ_JBHLYV010000028.1"/>
</dbReference>
<dbReference type="Gene3D" id="3.40.50.1460">
    <property type="match status" value="1"/>
</dbReference>